<evidence type="ECO:0000313" key="3">
    <source>
        <dbReference type="EMBL" id="WDH83407.1"/>
    </source>
</evidence>
<dbReference type="InterPro" id="IPR001223">
    <property type="entry name" value="Glyco_hydro18_cat"/>
</dbReference>
<evidence type="ECO:0000256" key="1">
    <source>
        <dbReference type="SAM" id="Phobius"/>
    </source>
</evidence>
<dbReference type="PANTHER" id="PTHR46066">
    <property type="entry name" value="CHITINASE DOMAIN-CONTAINING PROTEIN 1 FAMILY MEMBER"/>
    <property type="match status" value="1"/>
</dbReference>
<dbReference type="Proteomes" id="UP001220962">
    <property type="component" value="Chromosome"/>
</dbReference>
<dbReference type="AlphaFoldDB" id="A0AAX3N456"/>
<dbReference type="InterPro" id="IPR017853">
    <property type="entry name" value="GH"/>
</dbReference>
<dbReference type="GO" id="GO:0016787">
    <property type="term" value="F:hydrolase activity"/>
    <property type="evidence" value="ECO:0007669"/>
    <property type="project" value="UniProtKB-KW"/>
</dbReference>
<gene>
    <name evidence="3" type="ORF">PUW23_03950</name>
</gene>
<proteinExistence type="predicted"/>
<dbReference type="Gene3D" id="3.20.20.80">
    <property type="entry name" value="Glycosidases"/>
    <property type="match status" value="1"/>
</dbReference>
<keyword evidence="1" id="KW-1133">Transmembrane helix</keyword>
<dbReference type="GO" id="GO:0005975">
    <property type="term" value="P:carbohydrate metabolic process"/>
    <property type="evidence" value="ECO:0007669"/>
    <property type="project" value="InterPro"/>
</dbReference>
<dbReference type="RefSeq" id="WP_274359530.1">
    <property type="nucleotide sequence ID" value="NZ_CP118101.1"/>
</dbReference>
<sequence length="379" mass="42686">MVRTSDVKRGKRGNVGRRGRYGKPGIVLVALLVMGLLTVLLYFLMQNKSAQAPVEAPEQASELPAQELSVWITDWQWEAGIEDWSALHKGTVDVQLFAAYFDERDELYFTETMSNALPRLHELTGVDADSDAQIGLTLVNDIIHDDGSAVQKDPELLTRLTATNESRARHMESITKIVERYGLDQIEIDYEQIKDQDWPNMIRFYEELALELDEMNVSLRIVLEPKAPIEELKLPEGPEYVMMAYNLYGGHSGPGPKADMAFIEELAARMSHLPGDPVIAFSAGGFDWSEGSSTVSLTEKAAADLLDLYRITPERDTKSGSLYFNYTDEDGAPHTVWYADHETLQGWMEAASREGIHKYAIWRLGELGEDTRDLLREVE</sequence>
<feature type="transmembrane region" description="Helical" evidence="1">
    <location>
        <begin position="21"/>
        <end position="45"/>
    </location>
</feature>
<dbReference type="InterPro" id="IPR029070">
    <property type="entry name" value="Chitinase_insertion_sf"/>
</dbReference>
<protein>
    <submittedName>
        <fullName evidence="3">Glycosyl hydrolase family 18 protein</fullName>
    </submittedName>
</protein>
<organism evidence="3 4">
    <name type="scientific">Paenibacillus urinalis</name>
    <dbReference type="NCBI Taxonomy" id="521520"/>
    <lineage>
        <taxon>Bacteria</taxon>
        <taxon>Bacillati</taxon>
        <taxon>Bacillota</taxon>
        <taxon>Bacilli</taxon>
        <taxon>Bacillales</taxon>
        <taxon>Paenibacillaceae</taxon>
        <taxon>Paenibacillus</taxon>
    </lineage>
</organism>
<keyword evidence="1" id="KW-0472">Membrane</keyword>
<evidence type="ECO:0000259" key="2">
    <source>
        <dbReference type="Pfam" id="PF00704"/>
    </source>
</evidence>
<evidence type="ECO:0000313" key="4">
    <source>
        <dbReference type="Proteomes" id="UP001220962"/>
    </source>
</evidence>
<dbReference type="PANTHER" id="PTHR46066:SF2">
    <property type="entry name" value="CHITINASE DOMAIN-CONTAINING PROTEIN 1"/>
    <property type="match status" value="1"/>
</dbReference>
<dbReference type="SUPFAM" id="SSF51445">
    <property type="entry name" value="(Trans)glycosidases"/>
    <property type="match status" value="1"/>
</dbReference>
<dbReference type="EMBL" id="CP118101">
    <property type="protein sequence ID" value="WDH83407.1"/>
    <property type="molecule type" value="Genomic_DNA"/>
</dbReference>
<dbReference type="Gene3D" id="3.10.50.10">
    <property type="match status" value="1"/>
</dbReference>
<feature type="domain" description="GH18" evidence="2">
    <location>
        <begin position="158"/>
        <end position="365"/>
    </location>
</feature>
<keyword evidence="1" id="KW-0812">Transmembrane</keyword>
<accession>A0AAX3N456</accession>
<keyword evidence="3" id="KW-0378">Hydrolase</keyword>
<reference evidence="3" key="1">
    <citation type="submission" date="2023-02" db="EMBL/GenBank/DDBJ databases">
        <title>Pathogen: clinical or host-associated sample.</title>
        <authorList>
            <person name="Hergert J."/>
            <person name="Casey R."/>
            <person name="Wagner J."/>
            <person name="Young E.L."/>
            <person name="Oakeson K.F."/>
        </authorList>
    </citation>
    <scope>NUCLEOTIDE SEQUENCE</scope>
    <source>
        <strain evidence="3">2022CK-00830</strain>
    </source>
</reference>
<dbReference type="Pfam" id="PF00704">
    <property type="entry name" value="Glyco_hydro_18"/>
    <property type="match status" value="1"/>
</dbReference>
<name>A0AAX3N456_9BACL</name>